<dbReference type="PRINTS" id="PR00723">
    <property type="entry name" value="SUBTILISIN"/>
</dbReference>
<dbReference type="SUPFAM" id="SSF52743">
    <property type="entry name" value="Subtilisin-like"/>
    <property type="match status" value="1"/>
</dbReference>
<keyword evidence="3 5" id="KW-0378">Hydrolase</keyword>
<evidence type="ECO:0000313" key="7">
    <source>
        <dbReference type="EMBL" id="KAJ3560763.1"/>
    </source>
</evidence>
<keyword evidence="4 5" id="KW-0720">Serine protease</keyword>
<evidence type="ECO:0000259" key="6">
    <source>
        <dbReference type="Pfam" id="PF00082"/>
    </source>
</evidence>
<evidence type="ECO:0000256" key="2">
    <source>
        <dbReference type="ARBA" id="ARBA00022670"/>
    </source>
</evidence>
<dbReference type="InterPro" id="IPR023828">
    <property type="entry name" value="Peptidase_S8_Ser-AS"/>
</dbReference>
<dbReference type="InterPro" id="IPR050131">
    <property type="entry name" value="Peptidase_S8_subtilisin-like"/>
</dbReference>
<proteinExistence type="inferred from homology"/>
<evidence type="ECO:0000256" key="5">
    <source>
        <dbReference type="PROSITE-ProRule" id="PRU01240"/>
    </source>
</evidence>
<dbReference type="VEuPathDB" id="FungiDB:F4678DRAFT_480678"/>
<dbReference type="PANTHER" id="PTHR43806">
    <property type="entry name" value="PEPTIDASE S8"/>
    <property type="match status" value="1"/>
</dbReference>
<dbReference type="PROSITE" id="PS51892">
    <property type="entry name" value="SUBTILASE"/>
    <property type="match status" value="1"/>
</dbReference>
<dbReference type="CDD" id="cd04077">
    <property type="entry name" value="Peptidases_S8_PCSK9_ProteinaseK_like"/>
    <property type="match status" value="1"/>
</dbReference>
<dbReference type="Gene3D" id="3.40.50.200">
    <property type="entry name" value="Peptidase S8/S53 domain"/>
    <property type="match status" value="1"/>
</dbReference>
<feature type="domain" description="Peptidase S8/S53" evidence="6">
    <location>
        <begin position="93"/>
        <end position="327"/>
    </location>
</feature>
<reference evidence="7" key="1">
    <citation type="submission" date="2022-07" db="EMBL/GenBank/DDBJ databases">
        <title>Genome Sequence of Xylaria arbuscula.</title>
        <authorList>
            <person name="Buettner E."/>
        </authorList>
    </citation>
    <scope>NUCLEOTIDE SEQUENCE</scope>
    <source>
        <strain evidence="7">VT107</strain>
    </source>
</reference>
<dbReference type="InterPro" id="IPR036852">
    <property type="entry name" value="Peptidase_S8/S53_dom_sf"/>
</dbReference>
<feature type="active site" description="Charge relay system" evidence="5">
    <location>
        <position position="132"/>
    </location>
</feature>
<gene>
    <name evidence="7" type="ORF">NPX13_g9192</name>
</gene>
<dbReference type="GO" id="GO:0004252">
    <property type="term" value="F:serine-type endopeptidase activity"/>
    <property type="evidence" value="ECO:0007669"/>
    <property type="project" value="UniProtKB-UniRule"/>
</dbReference>
<dbReference type="Pfam" id="PF00082">
    <property type="entry name" value="Peptidase_S8"/>
    <property type="match status" value="1"/>
</dbReference>
<keyword evidence="2 5" id="KW-0645">Protease</keyword>
<dbReference type="PANTHER" id="PTHR43806:SF58">
    <property type="entry name" value="ALKALINE PROTEASE 1-RELATED"/>
    <property type="match status" value="1"/>
</dbReference>
<feature type="active site" description="Charge relay system" evidence="5">
    <location>
        <position position="292"/>
    </location>
</feature>
<evidence type="ECO:0000256" key="4">
    <source>
        <dbReference type="ARBA" id="ARBA00022825"/>
    </source>
</evidence>
<name>A0A9W8N6U9_9PEZI</name>
<dbReference type="FunFam" id="3.40.50.200:FF:000007">
    <property type="entry name" value="Subtilisin-like serine protease"/>
    <property type="match status" value="1"/>
</dbReference>
<dbReference type="InterPro" id="IPR015500">
    <property type="entry name" value="Peptidase_S8_subtilisin-rel"/>
</dbReference>
<dbReference type="GO" id="GO:0006508">
    <property type="term" value="P:proteolysis"/>
    <property type="evidence" value="ECO:0007669"/>
    <property type="project" value="UniProtKB-KW"/>
</dbReference>
<dbReference type="EMBL" id="JANPWZ010002191">
    <property type="protein sequence ID" value="KAJ3560763.1"/>
    <property type="molecule type" value="Genomic_DNA"/>
</dbReference>
<organism evidence="7 8">
    <name type="scientific">Xylaria arbuscula</name>
    <dbReference type="NCBI Taxonomy" id="114810"/>
    <lineage>
        <taxon>Eukaryota</taxon>
        <taxon>Fungi</taxon>
        <taxon>Dikarya</taxon>
        <taxon>Ascomycota</taxon>
        <taxon>Pezizomycotina</taxon>
        <taxon>Sordariomycetes</taxon>
        <taxon>Xylariomycetidae</taxon>
        <taxon>Xylariales</taxon>
        <taxon>Xylariaceae</taxon>
        <taxon>Xylaria</taxon>
    </lineage>
</organism>
<dbReference type="Proteomes" id="UP001148614">
    <property type="component" value="Unassembled WGS sequence"/>
</dbReference>
<dbReference type="InterPro" id="IPR034193">
    <property type="entry name" value="PCSK9_ProteinaseK-like"/>
</dbReference>
<accession>A0A9W8N6U9</accession>
<dbReference type="InterPro" id="IPR000209">
    <property type="entry name" value="Peptidase_S8/S53_dom"/>
</dbReference>
<sequence>MDSVLSTVANTTGLNVMSSYKIGSFRGIKLSSTSYRLINILTSLADIAYIEADQKVTTSALTTQANATWGLARISSRVLGTTSYTYDDSAGQGTFAYCIDTGIATDHPDFEGRAEFGASFVDGEGEGDGNGHGTHTAGTVGSKTWGVAKKTRLVAVKVLGADGSGSTSSVIEGMQWTLQDATVKGRIGKSVANLSLGGPKYLGLTGQASNDAAAAMVAGGVFLSVAAGNDNLPVSGLSPASERTVCTVGATDNEDARAQFSNWGDLIDVFAPGVGIKSTWNDLGTNTISGTSMAAPHITGLAAYLLSLEGAIDPDTLCGRIQTLATTKVVSSALSKNDLLAYNGIVA</sequence>
<comment type="caution">
    <text evidence="7">The sequence shown here is derived from an EMBL/GenBank/DDBJ whole genome shotgun (WGS) entry which is preliminary data.</text>
</comment>
<evidence type="ECO:0000256" key="3">
    <source>
        <dbReference type="ARBA" id="ARBA00022801"/>
    </source>
</evidence>
<dbReference type="PROSITE" id="PS00138">
    <property type="entry name" value="SUBTILASE_SER"/>
    <property type="match status" value="1"/>
</dbReference>
<keyword evidence="8" id="KW-1185">Reference proteome</keyword>
<feature type="active site" description="Charge relay system" evidence="5">
    <location>
        <position position="100"/>
    </location>
</feature>
<comment type="similarity">
    <text evidence="1 5">Belongs to the peptidase S8 family.</text>
</comment>
<dbReference type="AlphaFoldDB" id="A0A9W8N6U9"/>
<protein>
    <recommendedName>
        <fullName evidence="6">Peptidase S8/S53 domain-containing protein</fullName>
    </recommendedName>
</protein>
<evidence type="ECO:0000313" key="8">
    <source>
        <dbReference type="Proteomes" id="UP001148614"/>
    </source>
</evidence>
<evidence type="ECO:0000256" key="1">
    <source>
        <dbReference type="ARBA" id="ARBA00011073"/>
    </source>
</evidence>